<reference evidence="1" key="1">
    <citation type="submission" date="2018-12" db="EMBL/GenBank/DDBJ databases">
        <authorList>
            <person name="Will S."/>
            <person name="Neumann-Schaal M."/>
            <person name="Henke P."/>
        </authorList>
    </citation>
    <scope>NUCLEOTIDE SEQUENCE</scope>
    <source>
        <strain evidence="1">PCC 7102</strain>
    </source>
</reference>
<organism evidence="1 2">
    <name type="scientific">Dulcicalothrix desertica PCC 7102</name>
    <dbReference type="NCBI Taxonomy" id="232991"/>
    <lineage>
        <taxon>Bacteria</taxon>
        <taxon>Bacillati</taxon>
        <taxon>Cyanobacteriota</taxon>
        <taxon>Cyanophyceae</taxon>
        <taxon>Nostocales</taxon>
        <taxon>Calotrichaceae</taxon>
        <taxon>Dulcicalothrix</taxon>
    </lineage>
</organism>
<accession>A0A3S1BS90</accession>
<comment type="caution">
    <text evidence="1">The sequence shown here is derived from an EMBL/GenBank/DDBJ whole genome shotgun (WGS) entry which is preliminary data.</text>
</comment>
<evidence type="ECO:0000313" key="2">
    <source>
        <dbReference type="Proteomes" id="UP000271624"/>
    </source>
</evidence>
<name>A0A3S1BS90_9CYAN</name>
<dbReference type="Proteomes" id="UP000271624">
    <property type="component" value="Unassembled WGS sequence"/>
</dbReference>
<sequence>MFSIKLSAYSIFRAGKCVDVSDVWGYGANFQPTEYSRVLHELRTWIFNSGEKPYMTKVSRTWAV</sequence>
<keyword evidence="2" id="KW-1185">Reference proteome</keyword>
<dbReference type="EMBL" id="RSCL01000052">
    <property type="protein sequence ID" value="RUS93979.1"/>
    <property type="molecule type" value="Genomic_DNA"/>
</dbReference>
<gene>
    <name evidence="1" type="ORF">DSM106972_094500</name>
</gene>
<evidence type="ECO:0000313" key="1">
    <source>
        <dbReference type="EMBL" id="RUS93979.1"/>
    </source>
</evidence>
<dbReference type="AlphaFoldDB" id="A0A3S1BS90"/>
<dbReference type="RefSeq" id="WP_127087373.1">
    <property type="nucleotide sequence ID" value="NZ_RSCL01000052.1"/>
</dbReference>
<protein>
    <submittedName>
        <fullName evidence="1">Uncharacterized protein</fullName>
    </submittedName>
</protein>
<proteinExistence type="predicted"/>
<reference evidence="1" key="2">
    <citation type="journal article" date="2019" name="Genome Biol. Evol.">
        <title>Day and night: Metabolic profiles and evolutionary relationships of six axenic non-marine cyanobacteria.</title>
        <authorList>
            <person name="Will S.E."/>
            <person name="Henke P."/>
            <person name="Boedeker C."/>
            <person name="Huang S."/>
            <person name="Brinkmann H."/>
            <person name="Rohde M."/>
            <person name="Jarek M."/>
            <person name="Friedl T."/>
            <person name="Seufert S."/>
            <person name="Schumacher M."/>
            <person name="Overmann J."/>
            <person name="Neumann-Schaal M."/>
            <person name="Petersen J."/>
        </authorList>
    </citation>
    <scope>NUCLEOTIDE SEQUENCE [LARGE SCALE GENOMIC DNA]</scope>
    <source>
        <strain evidence="1">PCC 7102</strain>
    </source>
</reference>